<feature type="region of interest" description="Disordered" evidence="1">
    <location>
        <begin position="158"/>
        <end position="193"/>
    </location>
</feature>
<feature type="compositionally biased region" description="Acidic residues" evidence="1">
    <location>
        <begin position="162"/>
        <end position="179"/>
    </location>
</feature>
<evidence type="ECO:0000256" key="1">
    <source>
        <dbReference type="SAM" id="MobiDB-lite"/>
    </source>
</evidence>
<evidence type="ECO:0000313" key="4">
    <source>
        <dbReference type="EMBL" id="MCT4794450.1"/>
    </source>
</evidence>
<proteinExistence type="predicted"/>
<reference evidence="4 5" key="1">
    <citation type="submission" date="2022-07" db="EMBL/GenBank/DDBJ databases">
        <title>Genomic and pangenome structural analysis of the polyextremophile Exiguobacterium.</title>
        <authorList>
            <person name="Shen L."/>
        </authorList>
    </citation>
    <scope>NUCLEOTIDE SEQUENCE [LARGE SCALE GENOMIC DNA]</scope>
    <source>
        <strain evidence="4 5">12_1</strain>
    </source>
</reference>
<dbReference type="EMBL" id="JANIEK010000006">
    <property type="protein sequence ID" value="MCT4794450.1"/>
    <property type="molecule type" value="Genomic_DNA"/>
</dbReference>
<feature type="chain" id="PRO_5046625010" description="Intracellular proteinase inhibitor BsuPI domain-containing protein" evidence="2">
    <location>
        <begin position="22"/>
        <end position="271"/>
    </location>
</feature>
<dbReference type="Pfam" id="PF12690">
    <property type="entry name" value="BsuPI"/>
    <property type="match status" value="1"/>
</dbReference>
<dbReference type="RefSeq" id="WP_034818011.1">
    <property type="nucleotide sequence ID" value="NZ_JANIEK010000006.1"/>
</dbReference>
<dbReference type="InterPro" id="IPR038144">
    <property type="entry name" value="IPI"/>
</dbReference>
<organism evidence="4 5">
    <name type="scientific">Exiguobacterium alkaliphilum</name>
    <dbReference type="NCBI Taxonomy" id="1428684"/>
    <lineage>
        <taxon>Bacteria</taxon>
        <taxon>Bacillati</taxon>
        <taxon>Bacillota</taxon>
        <taxon>Bacilli</taxon>
        <taxon>Bacillales</taxon>
        <taxon>Bacillales Family XII. Incertae Sedis</taxon>
        <taxon>Exiguobacterium</taxon>
    </lineage>
</organism>
<feature type="domain" description="Intracellular proteinase inhibitor BsuPI" evidence="3">
    <location>
        <begin position="43"/>
        <end position="134"/>
    </location>
</feature>
<name>A0ABT2KVM4_9BACL</name>
<dbReference type="InterPro" id="IPR020481">
    <property type="entry name" value="Intracell_prot_inh_BsuPI"/>
</dbReference>
<keyword evidence="2" id="KW-0732">Signal</keyword>
<sequence length="271" mass="29284">MKKTWLLVAVAALLIVVAACGKEEENASDVDGNTSTPPALLTLETDANYDAAAKQLVVRVSMTNPNDVPVNVTFNSSQRFQLMVMNGETTVFDYGSEYMFTESIIEETWEAGETKVFDETFPLDLATGDYTADFVGLGQVEGAPEMAVTDQTRFTVEATEAPAEESSEEATEEAAEESGTETTEGPQTDGDFRDVTIKRNGTLIEVSGFTDVEEFEWSISDGHMVYAEGAAQASTGDFVFGALLDEEPTEGQSLFLELLPIGGDVTAFRIQ</sequence>
<keyword evidence="5" id="KW-1185">Reference proteome</keyword>
<evidence type="ECO:0000256" key="2">
    <source>
        <dbReference type="SAM" id="SignalP"/>
    </source>
</evidence>
<feature type="signal peptide" evidence="2">
    <location>
        <begin position="1"/>
        <end position="21"/>
    </location>
</feature>
<evidence type="ECO:0000313" key="5">
    <source>
        <dbReference type="Proteomes" id="UP001206821"/>
    </source>
</evidence>
<gene>
    <name evidence="4" type="ORF">NQG31_02780</name>
</gene>
<accession>A0ABT2KVM4</accession>
<comment type="caution">
    <text evidence="4">The sequence shown here is derived from an EMBL/GenBank/DDBJ whole genome shotgun (WGS) entry which is preliminary data.</text>
</comment>
<protein>
    <recommendedName>
        <fullName evidence="3">Intracellular proteinase inhibitor BsuPI domain-containing protein</fullName>
    </recommendedName>
</protein>
<dbReference type="Proteomes" id="UP001206821">
    <property type="component" value="Unassembled WGS sequence"/>
</dbReference>
<dbReference type="Gene3D" id="2.60.40.2360">
    <property type="entry name" value="Intracellular proteinase inhibitor BsuPI"/>
    <property type="match status" value="1"/>
</dbReference>
<dbReference type="PROSITE" id="PS51257">
    <property type="entry name" value="PROKAR_LIPOPROTEIN"/>
    <property type="match status" value="1"/>
</dbReference>
<evidence type="ECO:0000259" key="3">
    <source>
        <dbReference type="Pfam" id="PF12690"/>
    </source>
</evidence>